<organism evidence="1 2">
    <name type="scientific">Armatimonas rosea</name>
    <dbReference type="NCBI Taxonomy" id="685828"/>
    <lineage>
        <taxon>Bacteria</taxon>
        <taxon>Bacillati</taxon>
        <taxon>Armatimonadota</taxon>
        <taxon>Armatimonadia</taxon>
        <taxon>Armatimonadales</taxon>
        <taxon>Armatimonadaceae</taxon>
        <taxon>Armatimonas</taxon>
    </lineage>
</organism>
<comment type="caution">
    <text evidence="1">The sequence shown here is derived from an EMBL/GenBank/DDBJ whole genome shotgun (WGS) entry which is preliminary data.</text>
</comment>
<protein>
    <submittedName>
        <fullName evidence="1">Uncharacterized protein</fullName>
    </submittedName>
</protein>
<dbReference type="RefSeq" id="WP_184192549.1">
    <property type="nucleotide sequence ID" value="NZ_JACHGW010000001.1"/>
</dbReference>
<evidence type="ECO:0000313" key="1">
    <source>
        <dbReference type="EMBL" id="MBB6048929.1"/>
    </source>
</evidence>
<dbReference type="Proteomes" id="UP000520814">
    <property type="component" value="Unassembled WGS sequence"/>
</dbReference>
<dbReference type="Gene3D" id="2.60.40.1120">
    <property type="entry name" value="Carboxypeptidase-like, regulatory domain"/>
    <property type="match status" value="1"/>
</dbReference>
<gene>
    <name evidence="1" type="ORF">HNQ39_000691</name>
</gene>
<proteinExistence type="predicted"/>
<accession>A0A7W9SN60</accession>
<name>A0A7W9SN60_ARMRO</name>
<dbReference type="AlphaFoldDB" id="A0A7W9SN60"/>
<sequence length="224" mass="25391">MRWILALWCVFLLALGARAEGSFRVTVRDLWTQRPLPGAILVMKAAKGEEDDIQWTANAEGVIDCPFGVRTGERDCTVRGLIDGIAYRPERMKLLIADDETTEREIFLVPMKPIIFTPCCKRAPKTVGEIHFTVVDAVTKRPLEGAVVILETDDSLREEEIYERHTVDRANALGRAWFGREAGTYRYAVVGFVNGTFYKRQYGEVTILPSKETQQTIELQPVRE</sequence>
<keyword evidence="2" id="KW-1185">Reference proteome</keyword>
<dbReference type="EMBL" id="JACHGW010000001">
    <property type="protein sequence ID" value="MBB6048929.1"/>
    <property type="molecule type" value="Genomic_DNA"/>
</dbReference>
<reference evidence="1 2" key="1">
    <citation type="submission" date="2020-08" db="EMBL/GenBank/DDBJ databases">
        <title>Genomic Encyclopedia of Type Strains, Phase IV (KMG-IV): sequencing the most valuable type-strain genomes for metagenomic binning, comparative biology and taxonomic classification.</title>
        <authorList>
            <person name="Goeker M."/>
        </authorList>
    </citation>
    <scope>NUCLEOTIDE SEQUENCE [LARGE SCALE GENOMIC DNA]</scope>
    <source>
        <strain evidence="1 2">DSM 23562</strain>
    </source>
</reference>
<evidence type="ECO:0000313" key="2">
    <source>
        <dbReference type="Proteomes" id="UP000520814"/>
    </source>
</evidence>